<dbReference type="Proteomes" id="UP000722485">
    <property type="component" value="Unassembled WGS sequence"/>
</dbReference>
<dbReference type="PANTHER" id="PTHR48067:SF1">
    <property type="entry name" value="GPI-ANCHOR TRANSAMIDASE"/>
    <property type="match status" value="1"/>
</dbReference>
<comment type="similarity">
    <text evidence="2">Belongs to the peptidase C13 family.</text>
</comment>
<feature type="compositionally biased region" description="Polar residues" evidence="6">
    <location>
        <begin position="1230"/>
        <end position="1245"/>
    </location>
</feature>
<feature type="signal peptide" evidence="7">
    <location>
        <begin position="1"/>
        <end position="23"/>
    </location>
</feature>
<dbReference type="Gene3D" id="3.30.710.10">
    <property type="entry name" value="Potassium Channel Kv1.1, Chain A"/>
    <property type="match status" value="1"/>
</dbReference>
<evidence type="ECO:0000256" key="3">
    <source>
        <dbReference type="ARBA" id="ARBA00022502"/>
    </source>
</evidence>
<dbReference type="GO" id="GO:0006508">
    <property type="term" value="P:proteolysis"/>
    <property type="evidence" value="ECO:0007669"/>
    <property type="project" value="InterPro"/>
</dbReference>
<evidence type="ECO:0000256" key="6">
    <source>
        <dbReference type="SAM" id="MobiDB-lite"/>
    </source>
</evidence>
<comment type="pathway">
    <text evidence="1">Glycolipid biosynthesis; glycosylphosphatidylinositol-anchor biosynthesis.</text>
</comment>
<evidence type="ECO:0000256" key="1">
    <source>
        <dbReference type="ARBA" id="ARBA00004687"/>
    </source>
</evidence>
<dbReference type="GO" id="GO:0016255">
    <property type="term" value="P:attachment of GPI anchor to protein"/>
    <property type="evidence" value="ECO:0007669"/>
    <property type="project" value="InterPro"/>
</dbReference>
<evidence type="ECO:0000313" key="9">
    <source>
        <dbReference type="EMBL" id="KAF7546414.1"/>
    </source>
</evidence>
<dbReference type="InterPro" id="IPR000210">
    <property type="entry name" value="BTB/POZ_dom"/>
</dbReference>
<evidence type="ECO:0000313" key="10">
    <source>
        <dbReference type="Proteomes" id="UP000722485"/>
    </source>
</evidence>
<accession>A0A9P5LEP4</accession>
<dbReference type="PROSITE" id="PS50097">
    <property type="entry name" value="BTB"/>
    <property type="match status" value="1"/>
</dbReference>
<feature type="region of interest" description="Disordered" evidence="6">
    <location>
        <begin position="1159"/>
        <end position="1256"/>
    </location>
</feature>
<keyword evidence="3" id="KW-0337">GPI-anchor biosynthesis</keyword>
<evidence type="ECO:0000256" key="4">
    <source>
        <dbReference type="ARBA" id="ARBA00022729"/>
    </source>
</evidence>
<organism evidence="9 10">
    <name type="scientific">Cylindrodendrum hubeiense</name>
    <dbReference type="NCBI Taxonomy" id="595255"/>
    <lineage>
        <taxon>Eukaryota</taxon>
        <taxon>Fungi</taxon>
        <taxon>Dikarya</taxon>
        <taxon>Ascomycota</taxon>
        <taxon>Pezizomycotina</taxon>
        <taxon>Sordariomycetes</taxon>
        <taxon>Hypocreomycetidae</taxon>
        <taxon>Hypocreales</taxon>
        <taxon>Nectriaceae</taxon>
        <taxon>Cylindrodendrum</taxon>
    </lineage>
</organism>
<evidence type="ECO:0000256" key="5">
    <source>
        <dbReference type="PIRSR" id="PIRSR019663-1"/>
    </source>
</evidence>
<feature type="active site" description="Nucleophile" evidence="5">
    <location>
        <position position="189"/>
    </location>
</feature>
<dbReference type="FunFam" id="3.40.50.1460:FF:000003">
    <property type="entry name" value="GPI-anchor transamidase"/>
    <property type="match status" value="1"/>
</dbReference>
<feature type="compositionally biased region" description="Basic and acidic residues" evidence="6">
    <location>
        <begin position="328"/>
        <end position="337"/>
    </location>
</feature>
<comment type="caution">
    <text evidence="9">The sequence shown here is derived from an EMBL/GenBank/DDBJ whole genome shotgun (WGS) entry which is preliminary data.</text>
</comment>
<dbReference type="GO" id="GO:0042765">
    <property type="term" value="C:GPI-anchor transamidase complex"/>
    <property type="evidence" value="ECO:0007669"/>
    <property type="project" value="InterPro"/>
</dbReference>
<dbReference type="PRINTS" id="PR00776">
    <property type="entry name" value="HEMOGLOBNASE"/>
</dbReference>
<evidence type="ECO:0000256" key="7">
    <source>
        <dbReference type="SAM" id="SignalP"/>
    </source>
</evidence>
<dbReference type="Gene3D" id="3.40.50.1460">
    <property type="match status" value="1"/>
</dbReference>
<evidence type="ECO:0000256" key="2">
    <source>
        <dbReference type="ARBA" id="ARBA00009941"/>
    </source>
</evidence>
<feature type="active site" evidence="5">
    <location>
        <position position="147"/>
    </location>
</feature>
<dbReference type="PIRSF" id="PIRSF019663">
    <property type="entry name" value="Legumain"/>
    <property type="match status" value="1"/>
</dbReference>
<dbReference type="InterPro" id="IPR028361">
    <property type="entry name" value="GPI_transamidase"/>
</dbReference>
<dbReference type="InterPro" id="IPR024761">
    <property type="entry name" value="TFIIIC_delta_N"/>
</dbReference>
<feature type="region of interest" description="Disordered" evidence="6">
    <location>
        <begin position="328"/>
        <end position="348"/>
    </location>
</feature>
<proteinExistence type="inferred from homology"/>
<dbReference type="Pfam" id="PF01650">
    <property type="entry name" value="Peptidase_C13"/>
    <property type="match status" value="1"/>
</dbReference>
<dbReference type="PANTHER" id="PTHR48067">
    <property type="entry name" value="GPI-ANCHOR TRANSAMIDASE"/>
    <property type="match status" value="1"/>
</dbReference>
<dbReference type="OrthoDB" id="192611at2759"/>
<feature type="compositionally biased region" description="Low complexity" evidence="6">
    <location>
        <begin position="1246"/>
        <end position="1256"/>
    </location>
</feature>
<evidence type="ECO:0000259" key="8">
    <source>
        <dbReference type="PROSITE" id="PS50097"/>
    </source>
</evidence>
<gene>
    <name evidence="9" type="ORF">G7Z17_g8458</name>
</gene>
<dbReference type="Pfam" id="PF12657">
    <property type="entry name" value="TFIIIC_delta"/>
    <property type="match status" value="1"/>
</dbReference>
<name>A0A9P5LEP4_9HYPO</name>
<sequence length="1469" mass="164388">MNLSVLRFHALVAAALFATVAVAEHTSNWAVLVCTSRFWFNYRHLANVLSMYRTVKRLGIPDSQIILMLPDDMACNPRNAFPGTVYSNSDRAVDLYGDNIEVDYRGYEVTVENFIRLLTDRVGAEMPRSKRLLTDDRSNILVYMTGHGGNEFLKFQDAEEIGAFDLADAFEQMWEKKRYHEILFMIDTCQANTMYSRLYSPNIIATGSSELDQSSYSHHADNDVGVAVIDRYTYYNLEYLETQVKDLSSGKTVGDLFDSYDYEKIHSNPGVRYDLFPGGSDAARSRLITDFFGNVQNVEVDRTKNLTLEEDMLELSKKIALLRQKEAENDASQKDHASAPVGVPTEAPKKAQKAKALTDDNWWTKKVVGATALAGCALLWGTRPLKTIHLKSRPLTTHALAWSCDAELAIATDDTIYIFLPEYPKASDRDEATEEEPQQFSLSFRASGLIRPDPTINAQLCAFAGVRIAAPRATEENWFTGVGSGLVTSSGASVCQIIRLEWSPKGLGCNLRPVLTAMSTNGAIIILGEHIDRQSTVISGMRTRGFKAWKTLWGLGAQLPLPDASEEEGYRNMNERIQAFSWAKEISSGRALLAYCNDAEEIAIMAVQLFSRPKPLEPTTEESMWDIQELARFDGRGPHTKEDATDITDPDFVPHGSAFSLKWSPWFVSEGKRTAILAYLAKNYVGFRRITIQGDWIKGQLPQVEIEVADMTTICTFLPTDAIIEWEDSINMEDDKPLAKGVIGTPFDVKPFQVSLSDPPKECEEPHYTWECSTTYPKEGENLSKNPITGLMMHRCSQSTKAAVPYYSLVRLSATASNQDWYQTNLPETGSSPPQWAGKIRKLTTRLISRVSALEGLDSDSDESEDELMEEDESKLQVPQSRFRIWGMAASPGGGSTAVLVSQYSTLHPERRAISKLIFGWRDGTENQDGTQSQAVMPSEDLTTEGQLWEWMYGGGAEVPGTTVLNKMSAEVRESPLREQFKEVIANQRCVFCDSTLQTEGYEVKCENGHSFAPRLYSLFLSTNETSFRGLVVCALTGDAAGSPRYTKRQGGPACVGSLCAIASAMPVTRADAASKADNAFFEESLASKPFVFVIGENRKEFHVHKELIGQLSPALNALVNGQMKEAREGRVEWLDLDTDTFVRFAKYAYSRDYTEAEPEILTPPIPEIDGRSATEQQVSQGSERQTIDLTDQQDEESSSDIEDDEEGSTSMSDDDDDEDDDEDDESENNYETNQLEYSSEGTGISSDVSSTLSDSQANRGFNELPYSIKYYMDRLDTSRNAMLAASNQPVLSGGEIHTLKRRRLVDATEYRSVPDIHDKYEAMKHFREFDIPRIAAPTAYAVTAEARWRPRPNVDPYESYRPVFLSHARLYVLADKYGVEDLRALTLQRLHRALVHFTIFPERVPDLIALIHAIYDNTVEEDVARKVVAAFFSCVGEDVKGCEEFRAALRCEGDFADDLFQQITRRLR</sequence>
<dbReference type="InterPro" id="IPR011333">
    <property type="entry name" value="SKP1/BTB/POZ_sf"/>
</dbReference>
<protein>
    <recommendedName>
        <fullName evidence="8">BTB domain-containing protein</fullName>
    </recommendedName>
</protein>
<keyword evidence="4 7" id="KW-0732">Signal</keyword>
<dbReference type="SUPFAM" id="SSF54695">
    <property type="entry name" value="POZ domain"/>
    <property type="match status" value="1"/>
</dbReference>
<feature type="compositionally biased region" description="Acidic residues" evidence="6">
    <location>
        <begin position="1192"/>
        <end position="1229"/>
    </location>
</feature>
<dbReference type="GO" id="GO:0006506">
    <property type="term" value="P:GPI anchor biosynthetic process"/>
    <property type="evidence" value="ECO:0007669"/>
    <property type="project" value="UniProtKB-KW"/>
</dbReference>
<reference evidence="9" key="1">
    <citation type="submission" date="2020-03" db="EMBL/GenBank/DDBJ databases">
        <title>Draft Genome Sequence of Cylindrodendrum hubeiense.</title>
        <authorList>
            <person name="Buettner E."/>
            <person name="Kellner H."/>
        </authorList>
    </citation>
    <scope>NUCLEOTIDE SEQUENCE</scope>
    <source>
        <strain evidence="9">IHI 201604</strain>
    </source>
</reference>
<dbReference type="InterPro" id="IPR001096">
    <property type="entry name" value="Peptidase_C13"/>
</dbReference>
<feature type="compositionally biased region" description="Polar residues" evidence="6">
    <location>
        <begin position="1174"/>
        <end position="1190"/>
    </location>
</feature>
<feature type="domain" description="BTB" evidence="8">
    <location>
        <begin position="1089"/>
        <end position="1158"/>
    </location>
</feature>
<feature type="chain" id="PRO_5040235140" description="BTB domain-containing protein" evidence="7">
    <location>
        <begin position="24"/>
        <end position="1469"/>
    </location>
</feature>
<dbReference type="GO" id="GO:0003923">
    <property type="term" value="F:GPI-anchor transamidase activity"/>
    <property type="evidence" value="ECO:0007669"/>
    <property type="project" value="InterPro"/>
</dbReference>
<keyword evidence="10" id="KW-1185">Reference proteome</keyword>
<dbReference type="EMBL" id="JAANBB010000214">
    <property type="protein sequence ID" value="KAF7546414.1"/>
    <property type="molecule type" value="Genomic_DNA"/>
</dbReference>
<dbReference type="PIRSF" id="PIRSF500138">
    <property type="entry name" value="GPI8"/>
    <property type="match status" value="1"/>
</dbReference>